<sequence length="103" mass="12129">MSCNKNNTPFPCTQCGLCCQRVNLAQETRYLDRGDGFCRYYDVASKGCRIYHERPDICRVDRQYHLNYAHLYSWEEFIALNQAVCQQLIDEYRSGNSVMLLED</sequence>
<accession>A0A411WR50</accession>
<dbReference type="Proteomes" id="UP000293154">
    <property type="component" value="Chromosome"/>
</dbReference>
<reference evidence="1 2" key="1">
    <citation type="submission" date="2019-03" db="EMBL/GenBank/DDBJ databases">
        <title>Pragia sp. nov. isolated from the gut tract of Carduelis flavirostris.</title>
        <authorList>
            <person name="Ge Y."/>
        </authorList>
    </citation>
    <scope>NUCLEOTIDE SEQUENCE [LARGE SCALE GENOMIC DNA]</scope>
    <source>
        <strain evidence="1 2">CF-458</strain>
    </source>
</reference>
<dbReference type="EMBL" id="CP034752">
    <property type="protein sequence ID" value="QBH98636.1"/>
    <property type="molecule type" value="Genomic_DNA"/>
</dbReference>
<proteinExistence type="predicted"/>
<organism evidence="1 2">
    <name type="scientific">Limnobaculum zhutongyuii</name>
    <dbReference type="NCBI Taxonomy" id="2498113"/>
    <lineage>
        <taxon>Bacteria</taxon>
        <taxon>Pseudomonadati</taxon>
        <taxon>Pseudomonadota</taxon>
        <taxon>Gammaproteobacteria</taxon>
        <taxon>Enterobacterales</taxon>
        <taxon>Budviciaceae</taxon>
        <taxon>Limnobaculum</taxon>
    </lineage>
</organism>
<name>A0A411WR50_9GAMM</name>
<gene>
    <name evidence="1" type="ORF">EKN56_02040</name>
</gene>
<dbReference type="InterPro" id="IPR005358">
    <property type="entry name" value="Puta_zinc/iron-chelating_dom"/>
</dbReference>
<evidence type="ECO:0000313" key="1">
    <source>
        <dbReference type="EMBL" id="QBH98636.1"/>
    </source>
</evidence>
<protein>
    <submittedName>
        <fullName evidence="1">YkgJ family cysteine cluster protein</fullName>
    </submittedName>
</protein>
<dbReference type="OrthoDB" id="71604at2"/>
<evidence type="ECO:0000313" key="2">
    <source>
        <dbReference type="Proteomes" id="UP000293154"/>
    </source>
</evidence>
<dbReference type="AlphaFoldDB" id="A0A411WR50"/>
<dbReference type="KEGG" id="prag:EKN56_02040"/>
<dbReference type="Pfam" id="PF03692">
    <property type="entry name" value="CxxCxxCC"/>
    <property type="match status" value="1"/>
</dbReference>
<keyword evidence="2" id="KW-1185">Reference proteome</keyword>